<proteinExistence type="predicted"/>
<accession>A0A4R0QWJ1</accession>
<organism evidence="2 3">
    <name type="scientific">Alloscardovia theropitheci</name>
    <dbReference type="NCBI Taxonomy" id="2496842"/>
    <lineage>
        <taxon>Bacteria</taxon>
        <taxon>Bacillati</taxon>
        <taxon>Actinomycetota</taxon>
        <taxon>Actinomycetes</taxon>
        <taxon>Bifidobacteriales</taxon>
        <taxon>Bifidobacteriaceae</taxon>
        <taxon>Alloscardovia</taxon>
    </lineage>
</organism>
<dbReference type="SUPFAM" id="SSF47090">
    <property type="entry name" value="PGBD-like"/>
    <property type="match status" value="1"/>
</dbReference>
<reference evidence="2 3" key="1">
    <citation type="submission" date="2018-12" db="EMBL/GenBank/DDBJ databases">
        <title>Alloscrdovia theropitheci sp. nov: a novel taxon from the feces of the bleeding-herat monkey (Theropithecus geleda).</title>
        <authorList>
            <person name="Modesto M."/>
        </authorList>
    </citation>
    <scope>NUCLEOTIDE SEQUENCE [LARGE SCALE GENOMIC DNA]</scope>
    <source>
        <strain evidence="2 3">GLDI4/2</strain>
    </source>
</reference>
<name>A0A4R0QWJ1_9BIFI</name>
<dbReference type="AlphaFoldDB" id="A0A4R0QWJ1"/>
<dbReference type="OrthoDB" id="1795295at2"/>
<evidence type="ECO:0000259" key="1">
    <source>
        <dbReference type="Pfam" id="PF08924"/>
    </source>
</evidence>
<keyword evidence="3" id="KW-1185">Reference proteome</keyword>
<dbReference type="Proteomes" id="UP000291289">
    <property type="component" value="Unassembled WGS sequence"/>
</dbReference>
<evidence type="ECO:0000313" key="3">
    <source>
        <dbReference type="Proteomes" id="UP000291289"/>
    </source>
</evidence>
<dbReference type="EMBL" id="RXLP01000025">
    <property type="protein sequence ID" value="TCD53890.1"/>
    <property type="molecule type" value="Genomic_DNA"/>
</dbReference>
<dbReference type="CDD" id="cd06418">
    <property type="entry name" value="GH25_BacA-like"/>
    <property type="match status" value="1"/>
</dbReference>
<dbReference type="RefSeq" id="WP_131284815.1">
    <property type="nucleotide sequence ID" value="NZ_RXLP01000025.1"/>
</dbReference>
<evidence type="ECO:0000313" key="2">
    <source>
        <dbReference type="EMBL" id="TCD53890.1"/>
    </source>
</evidence>
<dbReference type="Gene3D" id="3.20.20.80">
    <property type="entry name" value="Glycosidases"/>
    <property type="match status" value="1"/>
</dbReference>
<comment type="caution">
    <text evidence="2">The sequence shown here is derived from an EMBL/GenBank/DDBJ whole genome shotgun (WGS) entry which is preliminary data.</text>
</comment>
<feature type="domain" description="Rv2525c-like glycoside hydrolase-like" evidence="1">
    <location>
        <begin position="311"/>
        <end position="478"/>
    </location>
</feature>
<dbReference type="InterPro" id="IPR017853">
    <property type="entry name" value="GH"/>
</dbReference>
<dbReference type="InterPro" id="IPR036365">
    <property type="entry name" value="PGBD-like_sf"/>
</dbReference>
<gene>
    <name evidence="2" type="ORF">EJ419_06455</name>
</gene>
<sequence>MTDMMVRATQTWLNKTYGNRPGYTLIPEDGNTGWTTIYGLLHALQIELGITATADNFGAGTQSRFKNCWPGGIRQQNSDSKTTNNVYSIIQGALWCKGYSTGAGEITQHFFDGTGAAIRQLKTDMGITGDSTVNLDIMMALLSMDQYKLLTTQGGKNSIRTVQQRINRDYRNFTGLIPTDGLYSRQMNTALIQILQSLEGYSPDDATGNFGSGTISHLKTISAANASANGAWVWLGSAALLANGYGSLATSGWTSNLESLIRNFQAAYAIPRTGVLDRTTWMSLLTSKGDLNRACVACDTRFEITSELLTHLKSDGYQIVGRYLTEPGMDKLNPRDYFKAIRPGELERIVNGGMKFFPIFQENSRQLGDFTDANGRRHAQSASQAAYRLRIPSTVIYFAVDMDIMDYQIDSHIIPYFRAIHNTLNGMYRVGIYASRHVCDRVIKAGLAVSAFVSDMSSGFSGNLGYSIPNSWNYDQFTEISGYHGKWDLDRVAYSGRVPAVDHLLSPLVNPNDDPFYKWVKKTEAECLEAMSGFANPHASHKRLVGKFILEWLRKPEYTSTLWHFYTPELPEPADEDATRELCATICAKQAPIKNTLPTRDIAHFAATALGYIDWGVEYTYDKYGLGDLGGWPLDLIQVWGSYQREGHGNDLSTWMLNNIGQKGVSTGFDYNDVLADADAWLITAHLKDHPDDTSLSDTMKEIFAENENTRIHRFFYERFGGSSENVVEAFASLCDGIDALGINWDFTKDYLQDAAHANSLPSSSQIHVLSEAYANRLANM</sequence>
<dbReference type="InterPro" id="IPR015020">
    <property type="entry name" value="Rv2525c-like_Glyco_Hydro-like"/>
</dbReference>
<dbReference type="SUPFAM" id="SSF51445">
    <property type="entry name" value="(Trans)glycosidases"/>
    <property type="match status" value="1"/>
</dbReference>
<dbReference type="Pfam" id="PF08924">
    <property type="entry name" value="Rv2525c_GlyHyd-like"/>
    <property type="match status" value="1"/>
</dbReference>
<protein>
    <submittedName>
        <fullName evidence="2">DUF1906 domain-containing protein</fullName>
    </submittedName>
</protein>